<evidence type="ECO:0000256" key="1">
    <source>
        <dbReference type="ARBA" id="ARBA00005854"/>
    </source>
</evidence>
<dbReference type="InterPro" id="IPR006139">
    <property type="entry name" value="D-isomer_2_OHA_DH_cat_dom"/>
</dbReference>
<dbReference type="PROSITE" id="PS00670">
    <property type="entry name" value="D_2_HYDROXYACID_DH_2"/>
    <property type="match status" value="1"/>
</dbReference>
<dbReference type="PANTHER" id="PTHR43761:SF1">
    <property type="entry name" value="D-ISOMER SPECIFIC 2-HYDROXYACID DEHYDROGENASE CATALYTIC DOMAIN-CONTAINING PROTEIN-RELATED"/>
    <property type="match status" value="1"/>
</dbReference>
<feature type="domain" description="D-isomer specific 2-hydroxyacid dehydrogenase catalytic" evidence="5">
    <location>
        <begin position="13"/>
        <end position="315"/>
    </location>
</feature>
<dbReference type="RefSeq" id="WP_330087458.1">
    <property type="nucleotide sequence ID" value="NZ_JAUGZK010000004.1"/>
</dbReference>
<dbReference type="Pfam" id="PF02826">
    <property type="entry name" value="2-Hacid_dh_C"/>
    <property type="match status" value="1"/>
</dbReference>
<evidence type="ECO:0000256" key="3">
    <source>
        <dbReference type="ARBA" id="ARBA00023027"/>
    </source>
</evidence>
<reference evidence="7 8" key="1">
    <citation type="submission" date="2023-06" db="EMBL/GenBank/DDBJ databases">
        <title>Alkalimonas sp., MEB004 an alkaliphilic bacterium isolated from Lonar Lake, India.</title>
        <authorList>
            <person name="Joshi A."/>
            <person name="Thite S."/>
        </authorList>
    </citation>
    <scope>NUCLEOTIDE SEQUENCE [LARGE SCALE GENOMIC DNA]</scope>
    <source>
        <strain evidence="7 8">MEB004</strain>
    </source>
</reference>
<accession>A0ABU7JES8</accession>
<keyword evidence="3" id="KW-0520">NAD</keyword>
<dbReference type="Pfam" id="PF00389">
    <property type="entry name" value="2-Hacid_dh"/>
    <property type="match status" value="1"/>
</dbReference>
<comment type="similarity">
    <text evidence="1 4">Belongs to the D-isomer specific 2-hydroxyacid dehydrogenase family.</text>
</comment>
<name>A0ABU7JES8_9GAMM</name>
<dbReference type="InterPro" id="IPR050418">
    <property type="entry name" value="D-iso_2-hydroxyacid_DH_PdxB"/>
</dbReference>
<gene>
    <name evidence="7" type="ORF">QWF21_07690</name>
</gene>
<dbReference type="SUPFAM" id="SSF51735">
    <property type="entry name" value="NAD(P)-binding Rossmann-fold domains"/>
    <property type="match status" value="1"/>
</dbReference>
<comment type="caution">
    <text evidence="7">The sequence shown here is derived from an EMBL/GenBank/DDBJ whole genome shotgun (WGS) entry which is preliminary data.</text>
</comment>
<dbReference type="PANTHER" id="PTHR43761">
    <property type="entry name" value="D-ISOMER SPECIFIC 2-HYDROXYACID DEHYDROGENASE FAMILY PROTEIN (AFU_ORTHOLOGUE AFUA_1G13630)"/>
    <property type="match status" value="1"/>
</dbReference>
<organism evidence="7 8">
    <name type="scientific">Alkalimonas mucilaginosa</name>
    <dbReference type="NCBI Taxonomy" id="3057676"/>
    <lineage>
        <taxon>Bacteria</taxon>
        <taxon>Pseudomonadati</taxon>
        <taxon>Pseudomonadota</taxon>
        <taxon>Gammaproteobacteria</taxon>
        <taxon>Alkalimonas</taxon>
    </lineage>
</organism>
<evidence type="ECO:0000313" key="7">
    <source>
        <dbReference type="EMBL" id="MEE2024127.1"/>
    </source>
</evidence>
<dbReference type="CDD" id="cd12162">
    <property type="entry name" value="2-Hacid_dh_4"/>
    <property type="match status" value="1"/>
</dbReference>
<evidence type="ECO:0000259" key="5">
    <source>
        <dbReference type="Pfam" id="PF00389"/>
    </source>
</evidence>
<evidence type="ECO:0000259" key="6">
    <source>
        <dbReference type="Pfam" id="PF02826"/>
    </source>
</evidence>
<dbReference type="EMBL" id="JAUGZK010000004">
    <property type="protein sequence ID" value="MEE2024127.1"/>
    <property type="molecule type" value="Genomic_DNA"/>
</dbReference>
<keyword evidence="2 4" id="KW-0560">Oxidoreductase</keyword>
<dbReference type="SUPFAM" id="SSF52283">
    <property type="entry name" value="Formate/glycerate dehydrogenase catalytic domain-like"/>
    <property type="match status" value="1"/>
</dbReference>
<dbReference type="InterPro" id="IPR006140">
    <property type="entry name" value="D-isomer_DH_NAD-bd"/>
</dbReference>
<sequence>MTYKAAFLDAGSVGDADLTPLQQLNLQLQLYPFTRPEQILARLQGCHIALVNKVPLDASTIQQLPELRYIAVTATGTNNIDLNAAKAAGIKVQNVSAYASASVAQHVFAMLLHFTNQCHSFDQSIRQGHWSNSPHFCLLAHPMQELADQTMTIVGYGALGQATARLAHAFGMTVCIAERPEATRCRPGRLPFAQALAQADVLSLHCPLTEDNQHLIGAEQLALLKPTAILINTARGELVDSHALLQALQQNQLGAAALDVLEQEPPPLQHRLLQQPHPRLLLTPHVAWASLAARNRLIAYTARQLNSWLQQHPADSKE</sequence>
<dbReference type="InterPro" id="IPR036291">
    <property type="entry name" value="NAD(P)-bd_dom_sf"/>
</dbReference>
<keyword evidence="8" id="KW-1185">Reference proteome</keyword>
<evidence type="ECO:0000313" key="8">
    <source>
        <dbReference type="Proteomes" id="UP001339167"/>
    </source>
</evidence>
<evidence type="ECO:0000256" key="2">
    <source>
        <dbReference type="ARBA" id="ARBA00023002"/>
    </source>
</evidence>
<proteinExistence type="inferred from homology"/>
<dbReference type="Gene3D" id="3.40.50.720">
    <property type="entry name" value="NAD(P)-binding Rossmann-like Domain"/>
    <property type="match status" value="2"/>
</dbReference>
<protein>
    <submittedName>
        <fullName evidence="7">D-2-hydroxyacid dehydrogenase</fullName>
    </submittedName>
</protein>
<evidence type="ECO:0000256" key="4">
    <source>
        <dbReference type="RuleBase" id="RU003719"/>
    </source>
</evidence>
<feature type="domain" description="D-isomer specific 2-hydroxyacid dehydrogenase NAD-binding" evidence="6">
    <location>
        <begin position="108"/>
        <end position="287"/>
    </location>
</feature>
<dbReference type="PROSITE" id="PS00671">
    <property type="entry name" value="D_2_HYDROXYACID_DH_3"/>
    <property type="match status" value="1"/>
</dbReference>
<dbReference type="InterPro" id="IPR029753">
    <property type="entry name" value="D-isomer_DH_CS"/>
</dbReference>
<dbReference type="Proteomes" id="UP001339167">
    <property type="component" value="Unassembled WGS sequence"/>
</dbReference>